<dbReference type="AlphaFoldDB" id="A0A0P8DIM5"/>
<accession>A0A0P8DIM5</accession>
<protein>
    <submittedName>
        <fullName evidence="3">Colicin V production protein</fullName>
    </submittedName>
</protein>
<name>A0A0P8DIM5_9CYAN</name>
<keyword evidence="2" id="KW-0472">Membrane</keyword>
<feature type="transmembrane region" description="Helical" evidence="2">
    <location>
        <begin position="69"/>
        <end position="87"/>
    </location>
</feature>
<dbReference type="EMBL" id="LJZR01000005">
    <property type="protein sequence ID" value="KPQ36616.1"/>
    <property type="molecule type" value="Genomic_DNA"/>
</dbReference>
<keyword evidence="2" id="KW-1133">Transmembrane helix</keyword>
<evidence type="ECO:0000256" key="2">
    <source>
        <dbReference type="SAM" id="Phobius"/>
    </source>
</evidence>
<feature type="region of interest" description="Disordered" evidence="1">
    <location>
        <begin position="96"/>
        <end position="119"/>
    </location>
</feature>
<reference evidence="3 4" key="1">
    <citation type="submission" date="2015-09" db="EMBL/GenBank/DDBJ databases">
        <title>Identification and resolution of microdiversity through metagenomic sequencing of parallel consortia.</title>
        <authorList>
            <person name="Nelson W.C."/>
            <person name="Romine M.F."/>
            <person name="Lindemann S.R."/>
        </authorList>
    </citation>
    <scope>NUCLEOTIDE SEQUENCE [LARGE SCALE GENOMIC DNA]</scope>
    <source>
        <strain evidence="3">Ana</strain>
    </source>
</reference>
<proteinExistence type="predicted"/>
<comment type="caution">
    <text evidence="3">The sequence shown here is derived from an EMBL/GenBank/DDBJ whole genome shotgun (WGS) entry which is preliminary data.</text>
</comment>
<feature type="transmembrane region" description="Helical" evidence="2">
    <location>
        <begin position="31"/>
        <end position="49"/>
    </location>
</feature>
<keyword evidence="2" id="KW-0812">Transmembrane</keyword>
<dbReference type="Proteomes" id="UP000050465">
    <property type="component" value="Unassembled WGS sequence"/>
</dbReference>
<sequence>MSSPFTTLEEFNAALDGPTGGAIYTFAQNPAINIIALLVAVGIFVWFMITTYTTHAMPSNSTDNPVDKSLSHLSTFIVVGLLSFVAATQQHFVRHPSANQTARQSLTQSPTQSLTQRKSFQQASRQLPIGLLGMVGAGLPRLRRISRNNSGKRASAYFSRKRRSRW</sequence>
<gene>
    <name evidence="3" type="ORF">HLUCCA11_05470</name>
</gene>
<evidence type="ECO:0000313" key="3">
    <source>
        <dbReference type="EMBL" id="KPQ36616.1"/>
    </source>
</evidence>
<evidence type="ECO:0000256" key="1">
    <source>
        <dbReference type="SAM" id="MobiDB-lite"/>
    </source>
</evidence>
<evidence type="ECO:0000313" key="4">
    <source>
        <dbReference type="Proteomes" id="UP000050465"/>
    </source>
</evidence>
<organism evidence="3 4">
    <name type="scientific">Phormidesmis priestleyi Ana</name>
    <dbReference type="NCBI Taxonomy" id="1666911"/>
    <lineage>
        <taxon>Bacteria</taxon>
        <taxon>Bacillati</taxon>
        <taxon>Cyanobacteriota</taxon>
        <taxon>Cyanophyceae</taxon>
        <taxon>Leptolyngbyales</taxon>
        <taxon>Leptolyngbyaceae</taxon>
        <taxon>Phormidesmis</taxon>
    </lineage>
</organism>